<organism evidence="1 2">
    <name type="scientific">Mesorhizobium jarvisii</name>
    <dbReference type="NCBI Taxonomy" id="1777867"/>
    <lineage>
        <taxon>Bacteria</taxon>
        <taxon>Pseudomonadati</taxon>
        <taxon>Pseudomonadota</taxon>
        <taxon>Alphaproteobacteria</taxon>
        <taxon>Hyphomicrobiales</taxon>
        <taxon>Phyllobacteriaceae</taxon>
        <taxon>Mesorhizobium</taxon>
    </lineage>
</organism>
<dbReference type="Proteomes" id="UP000275530">
    <property type="component" value="Unassembled WGS sequence"/>
</dbReference>
<name>A0A6M7TGA2_9HYPH</name>
<sequence>MHGAGRMTLKKYFVAALTIGIAIGPASALDAGLGGKVGGVGIGAGVSAGSQGASVGVGASVGGVGGANVGASVGAGNVGVSASGNVGSASVSAGGNVGSTGGGLSTGVGLGADPSAENGSAAAASGSAATAASGSAATGTGSAATGTGSAATATATTATARTSRPSIALPPVLRPSRAGQGDLTRGYPFAPLEALKAKPGTPVAVVQACRAAILSAAKPLGAVRVRAVSAGALRRRGGALTAPIQVRIDYAGRGGIEIRQAQVGCRLDAAGRVIAVK</sequence>
<dbReference type="AlphaFoldDB" id="A0A6M7TGA2"/>
<accession>A0A6M7TGA2</accession>
<dbReference type="EMBL" id="QZXA01000016">
    <property type="protein sequence ID" value="RJT29127.1"/>
    <property type="molecule type" value="Genomic_DNA"/>
</dbReference>
<reference evidence="1 2" key="1">
    <citation type="submission" date="2018-09" db="EMBL/GenBank/DDBJ databases">
        <title>Mesorhizobium carmichaelinearum sp. nov. isolated from Carmichaelinea spp. root nodules in New Zealand.</title>
        <authorList>
            <person name="De Meyer S.E."/>
        </authorList>
    </citation>
    <scope>NUCLEOTIDE SEQUENCE [LARGE SCALE GENOMIC DNA]</scope>
    <source>
        <strain evidence="1 2">LMG 28313</strain>
    </source>
</reference>
<proteinExistence type="predicted"/>
<comment type="caution">
    <text evidence="1">The sequence shown here is derived from an EMBL/GenBank/DDBJ whole genome shotgun (WGS) entry which is preliminary data.</text>
</comment>
<gene>
    <name evidence="1" type="ORF">D3242_29700</name>
</gene>
<keyword evidence="2" id="KW-1185">Reference proteome</keyword>
<evidence type="ECO:0000313" key="1">
    <source>
        <dbReference type="EMBL" id="RJT29127.1"/>
    </source>
</evidence>
<protein>
    <submittedName>
        <fullName evidence="1">Uncharacterized protein</fullName>
    </submittedName>
</protein>
<evidence type="ECO:0000313" key="2">
    <source>
        <dbReference type="Proteomes" id="UP000275530"/>
    </source>
</evidence>